<evidence type="ECO:0000259" key="5">
    <source>
        <dbReference type="PROSITE" id="PS50931"/>
    </source>
</evidence>
<keyword evidence="7" id="KW-1185">Reference proteome</keyword>
<evidence type="ECO:0000313" key="6">
    <source>
        <dbReference type="EMBL" id="GAA0930394.1"/>
    </source>
</evidence>
<feature type="domain" description="HTH lysR-type" evidence="5">
    <location>
        <begin position="4"/>
        <end position="61"/>
    </location>
</feature>
<proteinExistence type="inferred from homology"/>
<dbReference type="EMBL" id="BAAAHP010000049">
    <property type="protein sequence ID" value="GAA0930394.1"/>
    <property type="molecule type" value="Genomic_DNA"/>
</dbReference>
<evidence type="ECO:0000256" key="3">
    <source>
        <dbReference type="ARBA" id="ARBA00023125"/>
    </source>
</evidence>
<dbReference type="Gene3D" id="1.10.10.10">
    <property type="entry name" value="Winged helix-like DNA-binding domain superfamily/Winged helix DNA-binding domain"/>
    <property type="match status" value="1"/>
</dbReference>
<dbReference type="SUPFAM" id="SSF46785">
    <property type="entry name" value="Winged helix' DNA-binding domain"/>
    <property type="match status" value="1"/>
</dbReference>
<dbReference type="RefSeq" id="WP_343940786.1">
    <property type="nucleotide sequence ID" value="NZ_BAAAHP010000049.1"/>
</dbReference>
<accession>A0ABP4A200</accession>
<dbReference type="Proteomes" id="UP001499967">
    <property type="component" value="Unassembled WGS sequence"/>
</dbReference>
<protein>
    <submittedName>
        <fullName evidence="6">LysR family transcriptional regulator</fullName>
    </submittedName>
</protein>
<evidence type="ECO:0000256" key="2">
    <source>
        <dbReference type="ARBA" id="ARBA00023015"/>
    </source>
</evidence>
<keyword evidence="3" id="KW-0238">DNA-binding</keyword>
<dbReference type="PROSITE" id="PS50931">
    <property type="entry name" value="HTH_LYSR"/>
    <property type="match status" value="1"/>
</dbReference>
<reference evidence="7" key="1">
    <citation type="journal article" date="2019" name="Int. J. Syst. Evol. Microbiol.">
        <title>The Global Catalogue of Microorganisms (GCM) 10K type strain sequencing project: providing services to taxonomists for standard genome sequencing and annotation.</title>
        <authorList>
            <consortium name="The Broad Institute Genomics Platform"/>
            <consortium name="The Broad Institute Genome Sequencing Center for Infectious Disease"/>
            <person name="Wu L."/>
            <person name="Ma J."/>
        </authorList>
    </citation>
    <scope>NUCLEOTIDE SEQUENCE [LARGE SCALE GENOMIC DNA]</scope>
    <source>
        <strain evidence="7">JCM 11117</strain>
    </source>
</reference>
<dbReference type="PANTHER" id="PTHR30126">
    <property type="entry name" value="HTH-TYPE TRANSCRIPTIONAL REGULATOR"/>
    <property type="match status" value="1"/>
</dbReference>
<dbReference type="InterPro" id="IPR005119">
    <property type="entry name" value="LysR_subst-bd"/>
</dbReference>
<dbReference type="InterPro" id="IPR036390">
    <property type="entry name" value="WH_DNA-bd_sf"/>
</dbReference>
<keyword evidence="2" id="KW-0805">Transcription regulation</keyword>
<dbReference type="InterPro" id="IPR000847">
    <property type="entry name" value="LysR_HTH_N"/>
</dbReference>
<dbReference type="Gene3D" id="3.40.190.290">
    <property type="match status" value="1"/>
</dbReference>
<evidence type="ECO:0000313" key="7">
    <source>
        <dbReference type="Proteomes" id="UP001499967"/>
    </source>
</evidence>
<comment type="caution">
    <text evidence="6">The sequence shown here is derived from an EMBL/GenBank/DDBJ whole genome shotgun (WGS) entry which is preliminary data.</text>
</comment>
<comment type="similarity">
    <text evidence="1">Belongs to the LysR transcriptional regulatory family.</text>
</comment>
<dbReference type="InterPro" id="IPR036388">
    <property type="entry name" value="WH-like_DNA-bd_sf"/>
</dbReference>
<dbReference type="Pfam" id="PF03466">
    <property type="entry name" value="LysR_substrate"/>
    <property type="match status" value="1"/>
</dbReference>
<sequence length="321" mass="35722">MAGFTLHELQCFHAVVDAGGFQAAAERLHRSHPSVFAAVAKLERQLGLPLLDRSGYRVGLTEAGRAFHRKARVLLHEAGELETYAAQLAMGEEAELRVVIGDLCPPSPVLALLSRFFAPRPQTRLHLQFETITGPWERLREDEADLIVHRVPKSDVRMEWIDLGRVAMVPVVAPGFLPFPPTDDITPQRMQAFTQCVIRDSARTPAEPGHFLVEGAPRSSVPDHLMKKELILHGMVWGHLPRFLIEQELRDGRLLSIAGRHFPGVVEELAAARRRDRPHGPVAEQLWSFLAEHAPVLRPVLGRVPGPKLLRRARAGASDRG</sequence>
<dbReference type="PANTHER" id="PTHR30126:SF88">
    <property type="entry name" value="TRANSCRIPTIONAL REGULATOR-RELATED"/>
    <property type="match status" value="1"/>
</dbReference>
<dbReference type="Pfam" id="PF00126">
    <property type="entry name" value="HTH_1"/>
    <property type="match status" value="1"/>
</dbReference>
<evidence type="ECO:0000256" key="1">
    <source>
        <dbReference type="ARBA" id="ARBA00009437"/>
    </source>
</evidence>
<gene>
    <name evidence="6" type="ORF">GCM10009559_17750</name>
</gene>
<keyword evidence="4" id="KW-0804">Transcription</keyword>
<dbReference type="SUPFAM" id="SSF53850">
    <property type="entry name" value="Periplasmic binding protein-like II"/>
    <property type="match status" value="1"/>
</dbReference>
<name>A0ABP4A200_9PSEU</name>
<evidence type="ECO:0000256" key="4">
    <source>
        <dbReference type="ARBA" id="ARBA00023163"/>
    </source>
</evidence>
<organism evidence="6 7">
    <name type="scientific">Pseudonocardia zijingensis</name>
    <dbReference type="NCBI Taxonomy" id="153376"/>
    <lineage>
        <taxon>Bacteria</taxon>
        <taxon>Bacillati</taxon>
        <taxon>Actinomycetota</taxon>
        <taxon>Actinomycetes</taxon>
        <taxon>Pseudonocardiales</taxon>
        <taxon>Pseudonocardiaceae</taxon>
        <taxon>Pseudonocardia</taxon>
    </lineage>
</organism>